<evidence type="ECO:0000313" key="3">
    <source>
        <dbReference type="Proteomes" id="UP000233458"/>
    </source>
</evidence>
<dbReference type="InterPro" id="IPR046867">
    <property type="entry name" value="AldOxase/xan_DH_MoCoBD2"/>
</dbReference>
<dbReference type="RefSeq" id="WP_101286787.1">
    <property type="nucleotide sequence ID" value="NZ_CP024200.1"/>
</dbReference>
<dbReference type="SUPFAM" id="SSF56003">
    <property type="entry name" value="Molybdenum cofactor-binding domain"/>
    <property type="match status" value="2"/>
</dbReference>
<name>A0ABM6QGX0_9PROT</name>
<dbReference type="InterPro" id="IPR052516">
    <property type="entry name" value="N-heterocyclic_Hydroxylase"/>
</dbReference>
<protein>
    <submittedName>
        <fullName evidence="2">Carbon monoxide dehydrogenase</fullName>
    </submittedName>
</protein>
<dbReference type="Gene3D" id="3.90.1170.50">
    <property type="entry name" value="Aldehyde oxidase/xanthine dehydrogenase, a/b hammerhead"/>
    <property type="match status" value="1"/>
</dbReference>
<gene>
    <name evidence="2" type="ORF">CSC3H3_23705</name>
</gene>
<dbReference type="InterPro" id="IPR008274">
    <property type="entry name" value="AldOxase/xan_DH_MoCoBD1"/>
</dbReference>
<proteinExistence type="predicted"/>
<dbReference type="Pfam" id="PF02738">
    <property type="entry name" value="MoCoBD_1"/>
    <property type="match status" value="1"/>
</dbReference>
<dbReference type="PIRSF" id="PIRSF036389">
    <property type="entry name" value="IOR_B"/>
    <property type="match status" value="1"/>
</dbReference>
<accession>A0ABM6QGX0</accession>
<dbReference type="PANTHER" id="PTHR47495">
    <property type="entry name" value="ALDEHYDE DEHYDROGENASE"/>
    <property type="match status" value="1"/>
</dbReference>
<dbReference type="SMART" id="SM01008">
    <property type="entry name" value="Ald_Xan_dh_C"/>
    <property type="match status" value="1"/>
</dbReference>
<evidence type="ECO:0000259" key="1">
    <source>
        <dbReference type="SMART" id="SM01008"/>
    </source>
</evidence>
<reference evidence="2 3" key="1">
    <citation type="submission" date="2017-10" db="EMBL/GenBank/DDBJ databases">
        <title>Biodiversity and function of Thalassospira species in the particle-attached aromatic-hydrocarbon-degrading consortia from the surface seawater of the China South Sea.</title>
        <authorList>
            <person name="Dong C."/>
            <person name="Liu R."/>
            <person name="Shao Z."/>
        </authorList>
    </citation>
    <scope>NUCLEOTIDE SEQUENCE [LARGE SCALE GENOMIC DNA]</scope>
    <source>
        <strain evidence="2 3">CSC3H3</strain>
        <plasmid evidence="3">pcsc3h3</plasmid>
    </source>
</reference>
<evidence type="ECO:0000313" key="2">
    <source>
        <dbReference type="EMBL" id="AUG55839.1"/>
    </source>
</evidence>
<organism evidence="2 3">
    <name type="scientific">Thalassospira marina</name>
    <dbReference type="NCBI Taxonomy" id="2048283"/>
    <lineage>
        <taxon>Bacteria</taxon>
        <taxon>Pseudomonadati</taxon>
        <taxon>Pseudomonadota</taxon>
        <taxon>Alphaproteobacteria</taxon>
        <taxon>Rhodospirillales</taxon>
        <taxon>Thalassospiraceae</taxon>
        <taxon>Thalassospira</taxon>
    </lineage>
</organism>
<geneLocation type="plasmid" evidence="3">
    <name>pcsc3h3</name>
</geneLocation>
<dbReference type="Proteomes" id="UP000233458">
    <property type="component" value="Plasmid pCSC3H3"/>
</dbReference>
<dbReference type="PROSITE" id="PS51318">
    <property type="entry name" value="TAT"/>
    <property type="match status" value="1"/>
</dbReference>
<dbReference type="EMBL" id="CP024200">
    <property type="protein sequence ID" value="AUG55839.1"/>
    <property type="molecule type" value="Genomic_DNA"/>
</dbReference>
<dbReference type="Gene3D" id="3.30.365.10">
    <property type="entry name" value="Aldehyde oxidase/xanthine dehydrogenase, molybdopterin binding domain"/>
    <property type="match status" value="4"/>
</dbReference>
<keyword evidence="3" id="KW-1185">Reference proteome</keyword>
<dbReference type="InterPro" id="IPR012368">
    <property type="entry name" value="OxRdtase_Mopterin-bd_su_IorB"/>
</dbReference>
<dbReference type="InterPro" id="IPR000674">
    <property type="entry name" value="Ald_Oxase/Xan_DH_a/b"/>
</dbReference>
<keyword evidence="2" id="KW-0614">Plasmid</keyword>
<dbReference type="Pfam" id="PF20256">
    <property type="entry name" value="MoCoBD_2"/>
    <property type="match status" value="2"/>
</dbReference>
<dbReference type="InterPro" id="IPR037165">
    <property type="entry name" value="AldOxase/xan_DH_Mopterin-bd_sf"/>
</dbReference>
<dbReference type="PANTHER" id="PTHR47495:SF2">
    <property type="entry name" value="ALDEHYDE DEHYDROGENASE"/>
    <property type="match status" value="1"/>
</dbReference>
<feature type="domain" description="Aldehyde oxidase/xanthine dehydrogenase a/b hammerhead" evidence="1">
    <location>
        <begin position="221"/>
        <end position="299"/>
    </location>
</feature>
<sequence length="739" mass="80171">MQIQKQLHASKISRRSFMIHAGGLGIAVAFGGIPNLAAGAIITGQSTGSFQPNAWVTIADDGSVTIVSPASEMGQGIMTTLPLLIAEEMDADWDRTRIIQAPSDAERYGNPGFYGMQLTGGSESTRGYYELLRMTGAQTRKVLLACAAEMLKVPVDELSTSPGKIMHKASGKSLDYGDVARLGQIPDPLPQAEKTDLKSPDQWHYIGRKDIPRIDVPSKTNGTAIFGIDVQQPDMLFGAVLRAPVQGEKPLNINDREAKAISGISHIFPLSYGVGIIGKTVEATKKAKDLLDVTWSTNSRVRDYDSALLLEEYRKVGADINQPGVDAHNEGNAKAVIQQANKVLSADYLSDHVYHATMEPMNATALVKGDTVELWAPTQGPTFTQRFAANVAGTTPDKVTVHTTMLGGGFGRRAEDDFIIDAVSLAMQVKGTPVKVIWSREDDVQHGKYRPLTAQHLEVGLTDDGGIAAWHHRIVADSIFARTFPQAFSGANGLDDVITEGSDFKYGIPAHHIEYIRQDRGLDVGFWRAVGSGYTKFAIECMIDEIATAQGKDPVDLRLEMLKDVPRASEVIKQVAQKARWQEKRENTALGLAYSDSFGAHCALVAEIALNRENGTIRVINVWGVVDPGVAIQPRNIDAQMVGAINHGISHALFEQINVVRGEVQEGNFDTYRVLRMSEMPEIDISIHATPENKPSGIGEVGLPPIGPAIANAVARLTNGTRLRHYPFLPERVLAALDA</sequence>
<dbReference type="InterPro" id="IPR006311">
    <property type="entry name" value="TAT_signal"/>
</dbReference>